<comment type="caution">
    <text evidence="2">The sequence shown here is derived from an EMBL/GenBank/DDBJ whole genome shotgun (WGS) entry which is preliminary data.</text>
</comment>
<sequence length="772" mass="85909">MSQAKFIIGRFDWAKNRGGGAGRDTFRVRTGRTARAIGNIRGLPQVMFKVVPNGGCKGPRGLAAQLGYVLGKAEHIIDPNKEYDRLDHLPAQFTEALAEAWADGWERRVKAGHSMHMVASFPRGTCPEKVGEIMRATCFDIFDQGRSRFDYIAALHTDTGFPHVHIVVDRKNAEGEWFYFARDGEFTYDRVKDTIVEHAAVHGIEMVNSSKLSRGITDEHEQGRNRAPAVRGLAGTLAEHGASPYQNNPRERLSYFVTVETPQGQKTLWGKDLGPVIQESCAQKGDAIRITHEGKEAVQIVTRDGRTIETHRNQWVVTLPERDIAHASQHELAPTVCEQSSAEWKREQILANAAEYRSLSAVFADGFSALSRGFAAAADLLERGLSLTPEILENVRSHTMQHVRQDDGLDASKPILTTNAERENLLSQSVQVEITGLQAKEYDRAYSSANSVEREDGVRASLGMPREEELAAETAKALAIIEEARDKLAEVRDTIAQLDPSTRPGIEAQYFAAVRDVERLTSGLDRPEFSEPAQGTIYADGHREAIAAMDRSQLSVALESTCMDPDEIAARVAVEARSAALEAHWVAVDAEKIAVARGYDMATEDGSRQAYRDLAAAYLAVSERSLVTERIVPVVADDRDLVEVAEDRQALIEEARDLAGRSHLSYEQQVRLTEIVEQIAGKDAVHELRGGNSDALSVMMPNRAERLNLAERYLEAEQSRGLDRSDAITAVQMDRRVMELDERLERQTAFERHYEHEVQLRRERGHDEGHEL</sequence>
<reference evidence="3" key="1">
    <citation type="journal article" date="2019" name="Int. J. Syst. Evol. Microbiol.">
        <title>The Global Catalogue of Microorganisms (GCM) 10K type strain sequencing project: providing services to taxonomists for standard genome sequencing and annotation.</title>
        <authorList>
            <consortium name="The Broad Institute Genomics Platform"/>
            <consortium name="The Broad Institute Genome Sequencing Center for Infectious Disease"/>
            <person name="Wu L."/>
            <person name="Ma J."/>
        </authorList>
    </citation>
    <scope>NUCLEOTIDE SEQUENCE [LARGE SCALE GENOMIC DNA]</scope>
    <source>
        <strain evidence="3">KCTC 42473</strain>
    </source>
</reference>
<dbReference type="Proteomes" id="UP001595539">
    <property type="component" value="Unassembled WGS sequence"/>
</dbReference>
<dbReference type="InterPro" id="IPR005094">
    <property type="entry name" value="Endonuclease_MobA/VirD2"/>
</dbReference>
<evidence type="ECO:0000313" key="3">
    <source>
        <dbReference type="Proteomes" id="UP001595539"/>
    </source>
</evidence>
<dbReference type="EMBL" id="JBHRXY010000046">
    <property type="protein sequence ID" value="MFC3631836.1"/>
    <property type="molecule type" value="Genomic_DNA"/>
</dbReference>
<name>A0ABV7UAD5_9RHOB</name>
<protein>
    <submittedName>
        <fullName evidence="2">Relaxase/mobilization nuclease domain-containing protein</fullName>
    </submittedName>
</protein>
<keyword evidence="3" id="KW-1185">Reference proteome</keyword>
<evidence type="ECO:0000259" key="1">
    <source>
        <dbReference type="Pfam" id="PF03432"/>
    </source>
</evidence>
<gene>
    <name evidence="2" type="ORF">ACFOM8_20645</name>
</gene>
<feature type="domain" description="MobA/VirD2-like nuclease" evidence="1">
    <location>
        <begin position="108"/>
        <end position="180"/>
    </location>
</feature>
<proteinExistence type="predicted"/>
<dbReference type="RefSeq" id="WP_377764231.1">
    <property type="nucleotide sequence ID" value="NZ_JBHRXY010000046.1"/>
</dbReference>
<organism evidence="2 3">
    <name type="scientific">Paracoccus angustae</name>
    <dbReference type="NCBI Taxonomy" id="1671480"/>
    <lineage>
        <taxon>Bacteria</taxon>
        <taxon>Pseudomonadati</taxon>
        <taxon>Pseudomonadota</taxon>
        <taxon>Alphaproteobacteria</taxon>
        <taxon>Rhodobacterales</taxon>
        <taxon>Paracoccaceae</taxon>
        <taxon>Paracoccus</taxon>
    </lineage>
</organism>
<evidence type="ECO:0000313" key="2">
    <source>
        <dbReference type="EMBL" id="MFC3631836.1"/>
    </source>
</evidence>
<accession>A0ABV7UAD5</accession>
<dbReference type="Pfam" id="PF03432">
    <property type="entry name" value="Relaxase"/>
    <property type="match status" value="1"/>
</dbReference>